<dbReference type="GO" id="GO:0071555">
    <property type="term" value="P:cell wall organization"/>
    <property type="evidence" value="ECO:0007669"/>
    <property type="project" value="UniProtKB-KW"/>
</dbReference>
<dbReference type="Gene3D" id="3.30.470.20">
    <property type="entry name" value="ATP-grasp fold, B domain"/>
    <property type="match status" value="1"/>
</dbReference>
<dbReference type="Proteomes" id="UP000307602">
    <property type="component" value="Unassembled WGS sequence"/>
</dbReference>
<dbReference type="InterPro" id="IPR011761">
    <property type="entry name" value="ATP-grasp"/>
</dbReference>
<dbReference type="AlphaFoldDB" id="A0A4S1E0U1"/>
<dbReference type="RefSeq" id="WP_135875658.1">
    <property type="nucleotide sequence ID" value="NZ_SRSO01000004.1"/>
</dbReference>
<evidence type="ECO:0000256" key="2">
    <source>
        <dbReference type="ARBA" id="ARBA00022679"/>
    </source>
</evidence>
<dbReference type="PANTHER" id="PTHR36174:SF1">
    <property type="entry name" value="LIPID II:GLYCINE GLYCYLTRANSFERASE"/>
    <property type="match status" value="1"/>
</dbReference>
<dbReference type="SUPFAM" id="SSF55729">
    <property type="entry name" value="Acyl-CoA N-acyltransferases (Nat)"/>
    <property type="match status" value="1"/>
</dbReference>
<keyword evidence="10" id="KW-1185">Reference proteome</keyword>
<keyword evidence="7" id="KW-0067">ATP-binding</keyword>
<dbReference type="Pfam" id="PF21360">
    <property type="entry name" value="PylC-like_N"/>
    <property type="match status" value="1"/>
</dbReference>
<evidence type="ECO:0000313" key="10">
    <source>
        <dbReference type="Proteomes" id="UP000307602"/>
    </source>
</evidence>
<dbReference type="GO" id="GO:0046872">
    <property type="term" value="F:metal ion binding"/>
    <property type="evidence" value="ECO:0007669"/>
    <property type="project" value="InterPro"/>
</dbReference>
<accession>A0A4S1E0U1</accession>
<evidence type="ECO:0000256" key="6">
    <source>
        <dbReference type="ARBA" id="ARBA00023316"/>
    </source>
</evidence>
<keyword evidence="3" id="KW-0133">Cell shape</keyword>
<comment type="caution">
    <text evidence="9">The sequence shown here is derived from an EMBL/GenBank/DDBJ whole genome shotgun (WGS) entry which is preliminary data.</text>
</comment>
<reference evidence="9 10" key="1">
    <citation type="submission" date="2019-04" db="EMBL/GenBank/DDBJ databases">
        <authorList>
            <person name="Liu A."/>
        </authorList>
    </citation>
    <scope>NUCLEOTIDE SEQUENCE [LARGE SCALE GENOMIC DNA]</scope>
    <source>
        <strain evidence="9 10">RZ03</strain>
    </source>
</reference>
<keyword evidence="7" id="KW-0547">Nucleotide-binding</keyword>
<evidence type="ECO:0000259" key="8">
    <source>
        <dbReference type="PROSITE" id="PS50975"/>
    </source>
</evidence>
<dbReference type="GO" id="GO:0005524">
    <property type="term" value="F:ATP binding"/>
    <property type="evidence" value="ECO:0007669"/>
    <property type="project" value="UniProtKB-UniRule"/>
</dbReference>
<evidence type="ECO:0000256" key="3">
    <source>
        <dbReference type="ARBA" id="ARBA00022960"/>
    </source>
</evidence>
<dbReference type="GO" id="GO:0009252">
    <property type="term" value="P:peptidoglycan biosynthetic process"/>
    <property type="evidence" value="ECO:0007669"/>
    <property type="project" value="UniProtKB-KW"/>
</dbReference>
<keyword evidence="6" id="KW-0961">Cell wall biogenesis/degradation</keyword>
<evidence type="ECO:0000313" key="9">
    <source>
        <dbReference type="EMBL" id="TGV03923.1"/>
    </source>
</evidence>
<dbReference type="Pfam" id="PF13480">
    <property type="entry name" value="Acetyltransf_6"/>
    <property type="match status" value="1"/>
</dbReference>
<evidence type="ECO:0000256" key="5">
    <source>
        <dbReference type="ARBA" id="ARBA00023315"/>
    </source>
</evidence>
<dbReference type="InterPro" id="IPR016181">
    <property type="entry name" value="Acyl_CoA_acyltransferase"/>
</dbReference>
<proteinExistence type="inferred from homology"/>
<dbReference type="OrthoDB" id="9803907at2"/>
<dbReference type="PANTHER" id="PTHR36174">
    <property type="entry name" value="LIPID II:GLYCINE GLYCYLTRANSFERASE"/>
    <property type="match status" value="1"/>
</dbReference>
<evidence type="ECO:0000256" key="7">
    <source>
        <dbReference type="PROSITE-ProRule" id="PRU00409"/>
    </source>
</evidence>
<comment type="similarity">
    <text evidence="1">Belongs to the FemABX family.</text>
</comment>
<dbReference type="InterPro" id="IPR038740">
    <property type="entry name" value="BioF2-like_GNAT_dom"/>
</dbReference>
<dbReference type="SUPFAM" id="SSF56059">
    <property type="entry name" value="Glutathione synthetase ATP-binding domain-like"/>
    <property type="match status" value="1"/>
</dbReference>
<protein>
    <submittedName>
        <fullName evidence="9">GNAT family N-acetyltransferase</fullName>
    </submittedName>
</protein>
<dbReference type="PROSITE" id="PS51191">
    <property type="entry name" value="FEMABX"/>
    <property type="match status" value="1"/>
</dbReference>
<sequence>MEQNILFTCAGRRNYLINYFKEALNGNGNVVAADNQVLAPALIDADIAVKVPDIYDKNYIPKLKEIINTYSITAIISLNDLELPILSRNKEELEKEGARVLVSDKDVIAIGFDKWKTYNFIKDLGLNTPKTYIDINEAIKDINDQKLKFPLVLKPRWGSGSIAIDFPETIDELKLSYKLQKIKLGRSILSRASDEDIEQAILIQEKLDGKEYGLDIVNNFNKEYFGTFVKEKLSMRSGETDKASSVISDAFEGLGEKIGSNLKHLGNMDADVFLVNEELYVLELNPRFGGGYPFSHEAGANIVSTYVDWLNGKNNQEASNNINYKKGITFSKCDRLLKISDQSSEIKLIVNEVIDSEDISLYHTYIDKLECDNPYSKTRVLNSYLHLQDDRFKYFVFIKSDIPIVIMPFYFREVYVNDKLTSYFDVCSPYGYSGPFYNDSLQKEKLLEFWKYVDSWYKENNVISEFIRFSLNRNHHFYSGKLIPTLTNVQGKILNEEEQWKNFKSKVRNNYRKAIKNNLEFRVENGEICEDKIKTFYSIYISTMKRNNASKQYHYPLTYFIKFIKENINKCAIAMVYKDNLAISVELLLLSKKTIYSFLGGTLHDYFYARPNDFLKIEVMKWARKNEIENYVLGGGIENNDNLYKYKKSFFPEDQDVIYYTGRKIVNDKIYNKLIKKVDAKKSLCENFFPAYRNS</sequence>
<dbReference type="EMBL" id="SRSO01000004">
    <property type="protein sequence ID" value="TGV03923.1"/>
    <property type="molecule type" value="Genomic_DNA"/>
</dbReference>
<dbReference type="NCBIfam" id="NF009404">
    <property type="entry name" value="PRK12767.1-3"/>
    <property type="match status" value="1"/>
</dbReference>
<keyword evidence="2 9" id="KW-0808">Transferase</keyword>
<evidence type="ECO:0000256" key="1">
    <source>
        <dbReference type="ARBA" id="ARBA00009943"/>
    </source>
</evidence>
<feature type="domain" description="ATP-grasp" evidence="8">
    <location>
        <begin position="118"/>
        <end position="311"/>
    </location>
</feature>
<dbReference type="Gene3D" id="3.30.1490.20">
    <property type="entry name" value="ATP-grasp fold, A domain"/>
    <property type="match status" value="1"/>
</dbReference>
<dbReference type="Gene3D" id="3.40.630.30">
    <property type="match status" value="1"/>
</dbReference>
<name>A0A4S1E0U1_9FLAO</name>
<dbReference type="InterPro" id="IPR003806">
    <property type="entry name" value="ATP-grasp_PylC-type"/>
</dbReference>
<dbReference type="InterPro" id="IPR050644">
    <property type="entry name" value="PG_Glycine_Bridge_Synth"/>
</dbReference>
<dbReference type="Pfam" id="PF02655">
    <property type="entry name" value="ATP-grasp_3"/>
    <property type="match status" value="1"/>
</dbReference>
<dbReference type="Gene3D" id="3.40.50.20">
    <property type="match status" value="1"/>
</dbReference>
<evidence type="ECO:0000256" key="4">
    <source>
        <dbReference type="ARBA" id="ARBA00022984"/>
    </source>
</evidence>
<dbReference type="InterPro" id="IPR003447">
    <property type="entry name" value="FEMABX"/>
</dbReference>
<dbReference type="PROSITE" id="PS50975">
    <property type="entry name" value="ATP_GRASP"/>
    <property type="match status" value="1"/>
</dbReference>
<dbReference type="GO" id="GO:0016755">
    <property type="term" value="F:aminoacyltransferase activity"/>
    <property type="evidence" value="ECO:0007669"/>
    <property type="project" value="InterPro"/>
</dbReference>
<organism evidence="9 10">
    <name type="scientific">Flavivirga rizhaonensis</name>
    <dbReference type="NCBI Taxonomy" id="2559571"/>
    <lineage>
        <taxon>Bacteria</taxon>
        <taxon>Pseudomonadati</taxon>
        <taxon>Bacteroidota</taxon>
        <taxon>Flavobacteriia</taxon>
        <taxon>Flavobacteriales</taxon>
        <taxon>Flavobacteriaceae</taxon>
        <taxon>Flavivirga</taxon>
    </lineage>
</organism>
<keyword evidence="4" id="KW-0573">Peptidoglycan synthesis</keyword>
<keyword evidence="5" id="KW-0012">Acyltransferase</keyword>
<dbReference type="GO" id="GO:0008360">
    <property type="term" value="P:regulation of cell shape"/>
    <property type="evidence" value="ECO:0007669"/>
    <property type="project" value="UniProtKB-KW"/>
</dbReference>
<gene>
    <name evidence="9" type="ORF">EM932_03785</name>
</gene>
<dbReference type="InterPro" id="IPR048764">
    <property type="entry name" value="PylC_N"/>
</dbReference>
<dbReference type="InterPro" id="IPR013815">
    <property type="entry name" value="ATP_grasp_subdomain_1"/>
</dbReference>